<dbReference type="OrthoDB" id="6424451at2759"/>
<organism evidence="4 5">
    <name type="scientific">Pelagomonas calceolata</name>
    <dbReference type="NCBI Taxonomy" id="35677"/>
    <lineage>
        <taxon>Eukaryota</taxon>
        <taxon>Sar</taxon>
        <taxon>Stramenopiles</taxon>
        <taxon>Ochrophyta</taxon>
        <taxon>Pelagophyceae</taxon>
        <taxon>Pelagomonadales</taxon>
        <taxon>Pelagomonadaceae</taxon>
        <taxon>Pelagomonas</taxon>
    </lineage>
</organism>
<dbReference type="SUPFAM" id="SSF55136">
    <property type="entry name" value="Probable bacterial effector-binding domain"/>
    <property type="match status" value="1"/>
</dbReference>
<evidence type="ECO:0000313" key="5">
    <source>
        <dbReference type="Proteomes" id="UP000789595"/>
    </source>
</evidence>
<dbReference type="AlphaFoldDB" id="A0A8J2S6F1"/>
<evidence type="ECO:0000256" key="2">
    <source>
        <dbReference type="SAM" id="MobiDB-lite"/>
    </source>
</evidence>
<dbReference type="Proteomes" id="UP000789595">
    <property type="component" value="Unassembled WGS sequence"/>
</dbReference>
<feature type="region of interest" description="Disordered" evidence="2">
    <location>
        <begin position="230"/>
        <end position="251"/>
    </location>
</feature>
<keyword evidence="5" id="KW-1185">Reference proteome</keyword>
<dbReference type="Pfam" id="PF04832">
    <property type="entry name" value="SOUL"/>
    <property type="match status" value="1"/>
</dbReference>
<evidence type="ECO:0000256" key="1">
    <source>
        <dbReference type="ARBA" id="ARBA00009817"/>
    </source>
</evidence>
<feature type="compositionally biased region" description="Basic and acidic residues" evidence="2">
    <location>
        <begin position="239"/>
        <end position="248"/>
    </location>
</feature>
<comment type="caution">
    <text evidence="4">The sequence shown here is derived from an EMBL/GenBank/DDBJ whole genome shotgun (WGS) entry which is preliminary data.</text>
</comment>
<protein>
    <submittedName>
        <fullName evidence="4">Uncharacterized protein</fullName>
    </submittedName>
</protein>
<feature type="chain" id="PRO_5035218852" evidence="3">
    <location>
        <begin position="17"/>
        <end position="350"/>
    </location>
</feature>
<dbReference type="EMBL" id="CAKKNE010000001">
    <property type="protein sequence ID" value="CAH0365488.1"/>
    <property type="molecule type" value="Genomic_DNA"/>
</dbReference>
<comment type="similarity">
    <text evidence="1">Belongs to the HEBP family.</text>
</comment>
<evidence type="ECO:0000313" key="4">
    <source>
        <dbReference type="EMBL" id="CAH0365488.1"/>
    </source>
</evidence>
<accession>A0A8J2S6F1</accession>
<dbReference type="PANTHER" id="PTHR11220">
    <property type="entry name" value="HEME-BINDING PROTEIN-RELATED"/>
    <property type="match status" value="1"/>
</dbReference>
<sequence length="350" mass="39392">MLLITALLVTNAAALAPPLRTLLSRSAKPKAREEAITLITEMEREERDKFLDYVNTVRDTPSKLARRPLMRYAPISWSARDLAALDRVLDIGGVPEDDASKRRVVLSTLRQLANTRGVLKLEREARRRARLSASFDEMLERTPKIGTPAFEIVEEQGAFQVRRYADFAVVRTARQRAVSDDGVKLGEPKMSGAGAFQALAGYIFGKNKRDEKMAMTTPVFTRAGQLLCRNQPSPRHRRDVSIPHRSDGVRTTGGLLERSWEGTGARVERGAHLRRGRACGRRVLWRLRYEGRSRAEIGRARRGDQRERGLRRGRRDIFRRVQRPLHTAMATAQRGARGRAAKGRGSAHSS</sequence>
<dbReference type="PANTHER" id="PTHR11220:SF58">
    <property type="entry name" value="SOUL HEME-BINDING FAMILY PROTEIN"/>
    <property type="match status" value="1"/>
</dbReference>
<dbReference type="InterPro" id="IPR011256">
    <property type="entry name" value="Reg_factor_effector_dom_sf"/>
</dbReference>
<feature type="compositionally biased region" description="Basic and acidic residues" evidence="2">
    <location>
        <begin position="299"/>
        <end position="319"/>
    </location>
</feature>
<dbReference type="InterPro" id="IPR006917">
    <property type="entry name" value="SOUL_heme-bd"/>
</dbReference>
<reference evidence="4" key="1">
    <citation type="submission" date="2021-11" db="EMBL/GenBank/DDBJ databases">
        <authorList>
            <consortium name="Genoscope - CEA"/>
            <person name="William W."/>
        </authorList>
    </citation>
    <scope>NUCLEOTIDE SEQUENCE</scope>
</reference>
<name>A0A8J2S6F1_9STRA</name>
<feature type="region of interest" description="Disordered" evidence="2">
    <location>
        <begin position="299"/>
        <end position="350"/>
    </location>
</feature>
<feature type="signal peptide" evidence="3">
    <location>
        <begin position="1"/>
        <end position="16"/>
    </location>
</feature>
<keyword evidence="3" id="KW-0732">Signal</keyword>
<proteinExistence type="inferred from homology"/>
<gene>
    <name evidence="4" type="ORF">PECAL_1P19290</name>
</gene>
<evidence type="ECO:0000256" key="3">
    <source>
        <dbReference type="SAM" id="SignalP"/>
    </source>
</evidence>
<dbReference type="Gene3D" id="3.20.80.10">
    <property type="entry name" value="Regulatory factor, effector binding domain"/>
    <property type="match status" value="1"/>
</dbReference>